<dbReference type="STRING" id="135739.BTO32_05160"/>
<dbReference type="EMBL" id="MSCW01000004">
    <property type="protein sequence ID" value="ONF44377.1"/>
    <property type="molecule type" value="Genomic_DNA"/>
</dbReference>
<feature type="domain" description="Putative zinc-finger" evidence="1">
    <location>
        <begin position="4"/>
        <end position="38"/>
    </location>
</feature>
<sequence length="82" mass="9416">MLKCRDLVRVASDYLDGELDWRQRLSVWTHLAICGHCRTFLGNLRATTALMRGHSDNRAREALVRRIDERVAEALARAEDPP</sequence>
<dbReference type="RefSeq" id="WP_076723391.1">
    <property type="nucleotide sequence ID" value="NZ_JABWTC010000001.1"/>
</dbReference>
<dbReference type="OrthoDB" id="8374021at2"/>
<evidence type="ECO:0000259" key="1">
    <source>
        <dbReference type="Pfam" id="PF13490"/>
    </source>
</evidence>
<dbReference type="AlphaFoldDB" id="A0A1V2DUW2"/>
<proteinExistence type="predicted"/>
<accession>A0A1V2DUW2</accession>
<reference evidence="2 3" key="1">
    <citation type="submission" date="2016-12" db="EMBL/GenBank/DDBJ databases">
        <title>Marinobacter lutaoensis whole genome sequencing.</title>
        <authorList>
            <person name="Verma A."/>
            <person name="Krishnamurthi S."/>
        </authorList>
    </citation>
    <scope>NUCLEOTIDE SEQUENCE [LARGE SCALE GENOMIC DNA]</scope>
    <source>
        <strain evidence="2 3">T5054</strain>
    </source>
</reference>
<dbReference type="Pfam" id="PF13490">
    <property type="entry name" value="zf-HC2"/>
    <property type="match status" value="1"/>
</dbReference>
<dbReference type="InterPro" id="IPR041916">
    <property type="entry name" value="Anti_sigma_zinc_sf"/>
</dbReference>
<dbReference type="InterPro" id="IPR027383">
    <property type="entry name" value="Znf_put"/>
</dbReference>
<keyword evidence="3" id="KW-1185">Reference proteome</keyword>
<comment type="caution">
    <text evidence="2">The sequence shown here is derived from an EMBL/GenBank/DDBJ whole genome shotgun (WGS) entry which is preliminary data.</text>
</comment>
<evidence type="ECO:0000313" key="3">
    <source>
        <dbReference type="Proteomes" id="UP000189339"/>
    </source>
</evidence>
<gene>
    <name evidence="2" type="ORF">BTO32_05160</name>
</gene>
<name>A0A1V2DUW2_9GAMM</name>
<evidence type="ECO:0000313" key="2">
    <source>
        <dbReference type="EMBL" id="ONF44377.1"/>
    </source>
</evidence>
<dbReference type="Proteomes" id="UP000189339">
    <property type="component" value="Unassembled WGS sequence"/>
</dbReference>
<protein>
    <submittedName>
        <fullName evidence="2">Transcriptional regulator</fullName>
    </submittedName>
</protein>
<organism evidence="2 3">
    <name type="scientific">Marinobacter lutaoensis</name>
    <dbReference type="NCBI Taxonomy" id="135739"/>
    <lineage>
        <taxon>Bacteria</taxon>
        <taxon>Pseudomonadati</taxon>
        <taxon>Pseudomonadota</taxon>
        <taxon>Gammaproteobacteria</taxon>
        <taxon>Pseudomonadales</taxon>
        <taxon>Marinobacteraceae</taxon>
        <taxon>Marinobacter</taxon>
    </lineage>
</organism>
<dbReference type="Gene3D" id="1.10.10.1320">
    <property type="entry name" value="Anti-sigma factor, zinc-finger domain"/>
    <property type="match status" value="1"/>
</dbReference>